<feature type="domain" description="Amidohydrolase-related" evidence="4">
    <location>
        <begin position="73"/>
        <end position="420"/>
    </location>
</feature>
<dbReference type="InterPro" id="IPR006680">
    <property type="entry name" value="Amidohydro-rel"/>
</dbReference>
<dbReference type="InterPro" id="IPR011059">
    <property type="entry name" value="Metal-dep_hydrolase_composite"/>
</dbReference>
<dbReference type="EMBL" id="UOFF01000061">
    <property type="protein sequence ID" value="VAW54610.1"/>
    <property type="molecule type" value="Genomic_DNA"/>
</dbReference>
<dbReference type="FunFam" id="3.20.20.140:FF:000014">
    <property type="entry name" value="5-methylthioadenosine/S-adenosylhomocysteine deaminase"/>
    <property type="match status" value="1"/>
</dbReference>
<dbReference type="PANTHER" id="PTHR43794:SF11">
    <property type="entry name" value="AMIDOHYDROLASE-RELATED DOMAIN-CONTAINING PROTEIN"/>
    <property type="match status" value="1"/>
</dbReference>
<evidence type="ECO:0000313" key="5">
    <source>
        <dbReference type="EMBL" id="VAW54610.1"/>
    </source>
</evidence>
<dbReference type="InterPro" id="IPR032466">
    <property type="entry name" value="Metal_Hydrolase"/>
</dbReference>
<dbReference type="GO" id="GO:0046872">
    <property type="term" value="F:metal ion binding"/>
    <property type="evidence" value="ECO:0007669"/>
    <property type="project" value="UniProtKB-KW"/>
</dbReference>
<evidence type="ECO:0000256" key="2">
    <source>
        <dbReference type="ARBA" id="ARBA00022801"/>
    </source>
</evidence>
<protein>
    <submittedName>
        <fullName evidence="5">S-adenosylhomocysteine deaminase Methylthioadenosine deaminase</fullName>
        <ecNumber evidence="5">3.5.4.28</ecNumber>
    </submittedName>
</protein>
<dbReference type="EC" id="3.5.4.28" evidence="5"/>
<dbReference type="HAMAP" id="MF_01281">
    <property type="entry name" value="MTA_SAH_deamin"/>
    <property type="match status" value="1"/>
</dbReference>
<keyword evidence="3" id="KW-0862">Zinc</keyword>
<evidence type="ECO:0000256" key="3">
    <source>
        <dbReference type="ARBA" id="ARBA00022833"/>
    </source>
</evidence>
<dbReference type="InterPro" id="IPR023512">
    <property type="entry name" value="Deaminase_MtaD/DadD"/>
</dbReference>
<evidence type="ECO:0000259" key="4">
    <source>
        <dbReference type="Pfam" id="PF01979"/>
    </source>
</evidence>
<dbReference type="SUPFAM" id="SSF51338">
    <property type="entry name" value="Composite domain of metallo-dependent hydrolases"/>
    <property type="match status" value="1"/>
</dbReference>
<accession>A0A3B0WPR5</accession>
<dbReference type="GO" id="GO:0050270">
    <property type="term" value="F:S-adenosylhomocysteine deaminase activity"/>
    <property type="evidence" value="ECO:0007669"/>
    <property type="project" value="UniProtKB-EC"/>
</dbReference>
<dbReference type="Gene3D" id="3.20.20.140">
    <property type="entry name" value="Metal-dependent hydrolases"/>
    <property type="match status" value="1"/>
</dbReference>
<keyword evidence="2 5" id="KW-0378">Hydrolase</keyword>
<dbReference type="NCBIfam" id="NF006549">
    <property type="entry name" value="PRK09045.1"/>
    <property type="match status" value="1"/>
</dbReference>
<reference evidence="5" key="1">
    <citation type="submission" date="2018-06" db="EMBL/GenBank/DDBJ databases">
        <authorList>
            <person name="Zhirakovskaya E."/>
        </authorList>
    </citation>
    <scope>NUCLEOTIDE SEQUENCE</scope>
</reference>
<organism evidence="5">
    <name type="scientific">hydrothermal vent metagenome</name>
    <dbReference type="NCBI Taxonomy" id="652676"/>
    <lineage>
        <taxon>unclassified sequences</taxon>
        <taxon>metagenomes</taxon>
        <taxon>ecological metagenomes</taxon>
    </lineage>
</organism>
<evidence type="ECO:0000256" key="1">
    <source>
        <dbReference type="ARBA" id="ARBA00022723"/>
    </source>
</evidence>
<dbReference type="InterPro" id="IPR050287">
    <property type="entry name" value="MTA/SAH_deaminase"/>
</dbReference>
<gene>
    <name evidence="5" type="ORF">MNBD_GAMMA07-748</name>
</gene>
<dbReference type="CDD" id="cd01298">
    <property type="entry name" value="ATZ_TRZ_like"/>
    <property type="match status" value="1"/>
</dbReference>
<keyword evidence="1" id="KW-0479">Metal-binding</keyword>
<name>A0A3B0WPR5_9ZZZZ</name>
<dbReference type="Pfam" id="PF01979">
    <property type="entry name" value="Amidohydro_1"/>
    <property type="match status" value="1"/>
</dbReference>
<dbReference type="PANTHER" id="PTHR43794">
    <property type="entry name" value="AMINOHYDROLASE SSNA-RELATED"/>
    <property type="match status" value="1"/>
</dbReference>
<dbReference type="AlphaFoldDB" id="A0A3B0WPR5"/>
<dbReference type="Gene3D" id="2.30.40.10">
    <property type="entry name" value="Urease, subunit C, domain 1"/>
    <property type="match status" value="1"/>
</dbReference>
<proteinExistence type="inferred from homology"/>
<dbReference type="SUPFAM" id="SSF51556">
    <property type="entry name" value="Metallo-dependent hydrolases"/>
    <property type="match status" value="1"/>
</dbReference>
<sequence>MEYQPFYGNVHPMKNVDTILHARWILPITESDPLLHDHCVIINDGRIINILPSETSASLYSANIEKKYSKHLLMPGLINAHTHGPMSLFKGYADDIALEDWLQNHIWPAEAEWVSDKFVHAGTQLAIAEMLRSGTTCFNDMYFFPEITARLARDAGIRACIGLIAVDFPSAWANNANEYIDKGLELRDQFRSDSLIHTPFAPHAPYTLSDEALIRVKTLADEMDLPIHIHLHETTDEIEQSIKQHGVRPLERLNKLGLVSPNLMAVHLTQVTGEEIALLSDSGSHVVHCPESNLKLASGFCPVTKLIDAGINVALGTDGSASNNDLNMLGEIHTASLLAKGISQSATALNATQALRMATINGAKALGIDDFTGSLAPGKYADIIAIDFSSLEMQPVYNPVAHVVYSATREQISDVWVAGKHLLKDRELTTLNEAEITRDCQHWNDKIAVTI</sequence>